<comment type="caution">
    <text evidence="2">The sequence shown here is derived from an EMBL/GenBank/DDBJ whole genome shotgun (WGS) entry which is preliminary data.</text>
</comment>
<dbReference type="EMBL" id="NFFZ01000004">
    <property type="protein sequence ID" value="OTI63336.1"/>
    <property type="molecule type" value="Genomic_DNA"/>
</dbReference>
<dbReference type="Pfam" id="PF14348">
    <property type="entry name" value="DtrJ-like"/>
    <property type="match status" value="1"/>
</dbReference>
<dbReference type="AlphaFoldDB" id="A0A241XT57"/>
<feature type="transmembrane region" description="Helical" evidence="1">
    <location>
        <begin position="128"/>
        <end position="150"/>
    </location>
</feature>
<keyword evidence="1" id="KW-1133">Transmembrane helix</keyword>
<evidence type="ECO:0000313" key="2">
    <source>
        <dbReference type="EMBL" id="OTI63336.1"/>
    </source>
</evidence>
<keyword evidence="1" id="KW-0812">Transmembrane</keyword>
<evidence type="ECO:0008006" key="4">
    <source>
        <dbReference type="Google" id="ProtNLM"/>
    </source>
</evidence>
<dbReference type="InterPro" id="IPR022266">
    <property type="entry name" value="DtrJ-like"/>
</dbReference>
<organism evidence="2 3">
    <name type="scientific">Pseudomonas aeruginosa</name>
    <dbReference type="NCBI Taxonomy" id="287"/>
    <lineage>
        <taxon>Bacteria</taxon>
        <taxon>Pseudomonadati</taxon>
        <taxon>Pseudomonadota</taxon>
        <taxon>Gammaproteobacteria</taxon>
        <taxon>Pseudomonadales</taxon>
        <taxon>Pseudomonadaceae</taxon>
        <taxon>Pseudomonas</taxon>
    </lineage>
</organism>
<evidence type="ECO:0000313" key="3">
    <source>
        <dbReference type="Proteomes" id="UP000194857"/>
    </source>
</evidence>
<protein>
    <recommendedName>
        <fullName evidence="4">DUF4400 domain-containing protein</fullName>
    </recommendedName>
</protein>
<feature type="transmembrane region" description="Helical" evidence="1">
    <location>
        <begin position="12"/>
        <end position="35"/>
    </location>
</feature>
<dbReference type="RefSeq" id="WP_065327322.1">
    <property type="nucleotide sequence ID" value="NZ_NFFZ01000004.1"/>
</dbReference>
<gene>
    <name evidence="2" type="ORF">CAZ10_10945</name>
</gene>
<reference evidence="2 3" key="1">
    <citation type="submission" date="2017-05" db="EMBL/GenBank/DDBJ databases">
        <authorList>
            <person name="Song R."/>
            <person name="Chenine A.L."/>
            <person name="Ruprecht R.M."/>
        </authorList>
    </citation>
    <scope>NUCLEOTIDE SEQUENCE [LARGE SCALE GENOMIC DNA]</scope>
    <source>
        <strain evidence="2 3">S567_C10_BS</strain>
    </source>
</reference>
<evidence type="ECO:0000256" key="1">
    <source>
        <dbReference type="SAM" id="Phobius"/>
    </source>
</evidence>
<sequence length="217" mass="24953">MADFEEKMPSGLWGTIVFLFIEIILIVCLVPNAFIDKSILKEQEWGEILMGKDSHDLLIESTNSLYTDLMLNSGVNETVKFFFIPTAEERERSKGWENLGDLWFSFISARGEALTKVIYHIYYRMLLLFMWVPYMVVMLVPSIFGGYMTWHKKRYSFAHSSPFLNTHSSRLIWFSVIGVMVSFIAPLPIPPMIIPLIVILLIPIASTLLIGNLPKRL</sequence>
<proteinExistence type="predicted"/>
<name>A0A241XT57_PSEAI</name>
<dbReference type="Proteomes" id="UP000194857">
    <property type="component" value="Unassembled WGS sequence"/>
</dbReference>
<keyword evidence="1" id="KW-0472">Membrane</keyword>
<feature type="transmembrane region" description="Helical" evidence="1">
    <location>
        <begin position="171"/>
        <end position="187"/>
    </location>
</feature>
<feature type="transmembrane region" description="Helical" evidence="1">
    <location>
        <begin position="193"/>
        <end position="213"/>
    </location>
</feature>
<accession>A0A241XT57</accession>